<organism evidence="2">
    <name type="scientific">hydrothermal vent metagenome</name>
    <dbReference type="NCBI Taxonomy" id="652676"/>
    <lineage>
        <taxon>unclassified sequences</taxon>
        <taxon>metagenomes</taxon>
        <taxon>ecological metagenomes</taxon>
    </lineage>
</organism>
<dbReference type="AlphaFoldDB" id="A0A3B0YKQ5"/>
<dbReference type="SUPFAM" id="SSF52540">
    <property type="entry name" value="P-loop containing nucleoside triphosphate hydrolases"/>
    <property type="match status" value="1"/>
</dbReference>
<dbReference type="Pfam" id="PF12705">
    <property type="entry name" value="PDDEXK_1"/>
    <property type="match status" value="1"/>
</dbReference>
<dbReference type="InterPro" id="IPR038726">
    <property type="entry name" value="PDDEXK_AddAB-type"/>
</dbReference>
<protein>
    <recommendedName>
        <fullName evidence="1">PD-(D/E)XK endonuclease-like domain-containing protein</fullName>
    </recommendedName>
</protein>
<gene>
    <name evidence="2" type="ORF">MNBD_GAMMA12-2496</name>
</gene>
<dbReference type="EMBL" id="UOFL01000221">
    <property type="protein sequence ID" value="VAW81538.1"/>
    <property type="molecule type" value="Genomic_DNA"/>
</dbReference>
<feature type="domain" description="PD-(D/E)XK endonuclease-like" evidence="1">
    <location>
        <begin position="726"/>
        <end position="987"/>
    </location>
</feature>
<name>A0A3B0YKQ5_9ZZZZ</name>
<dbReference type="Gene3D" id="3.90.320.10">
    <property type="match status" value="1"/>
</dbReference>
<evidence type="ECO:0000313" key="2">
    <source>
        <dbReference type="EMBL" id="VAW81538.1"/>
    </source>
</evidence>
<reference evidence="2" key="1">
    <citation type="submission" date="2018-06" db="EMBL/GenBank/DDBJ databases">
        <authorList>
            <person name="Zhirakovskaya E."/>
        </authorList>
    </citation>
    <scope>NUCLEOTIDE SEQUENCE</scope>
</reference>
<proteinExistence type="predicted"/>
<dbReference type="InterPro" id="IPR011604">
    <property type="entry name" value="PDDEXK-like_dom_sf"/>
</dbReference>
<dbReference type="InterPro" id="IPR027417">
    <property type="entry name" value="P-loop_NTPase"/>
</dbReference>
<evidence type="ECO:0000259" key="1">
    <source>
        <dbReference type="Pfam" id="PF12705"/>
    </source>
</evidence>
<sequence length="999" mass="114127">MTEPIIILEYAEDPLRWAAESLLKRFKSQLPNLGDLLIFVEEPTIAPVMRKQLLKSAQQYHFSSLLGPTICTLQDYALLLAPTQSIQISRAASELHLKKELESFTHLFGESDPWRLATTLLDLFDELTYQGISPGNNIDSFITRISDAWHIDNTRINQHSDEARIIYTLWHAWHEQLDAMQMQDEPMAIQKALQHLSGTTVKADFIYLLGITELKGIEGDCIRQLLEQGNTQLIIQSAKAAKLNADHESHTIPTCWQRLNQQINSDESNVQQIVANNSNKASSAFFEAVFNYQQEPLPIRAENFAELYPESPVQNKMQCVSANGIEQEAMLVKKQIAQWLDEGYRNIAIVSEDRKLSRRVRALLERDDIHVYDLAGWTLATTRVATVIEAWLQCIETNFSHYPLLELLKSSYSNLHTDPVEYEHAIYRFELDIVHHEQVASDLKRYRKHIEYRHQRLSWNEPQTKTITDILILLEKTAQPLQKAFRSNSRKSYLTADRYIAILMNNLQQLNLIQQLEQDDAGVTMLNLLEQLKHCTDQHPLPLSWGDFRDWLGQQFENSHFRPKVDSRDIQLLSLAQTRLMSFDRLVIAGNEYSHIPGSPDSTPYFNQQVRKELGLAVRQDHLSIKLHDYRRLIESALCNAQSSECKLLLTWRHQDQDEDIMPTPWLQAMQSFHQQAWGSNLLNDEFYQQMLDELKPKKQSPHTQDMPAASISAANINITLVPEFLSASSHQQLIDCPYKFFCSSILKLQAVEEIQEALSAADYGHKVHACLEAFHAPVAGFPEPFSLNFTDANRALAITHLEALSGKVFSKDIEANFQHRAWLQRWTAIIPNYIDWQISRTGFFKLQQTEQLATRAITQHTSLKGRLDRIDVTLAPVADGKNLNVIDYKTGSTNLSSKDITAGEQTQLLTYALLDDRIDSVQYLQLTPSKPSKTQAEFKSEQLASLKQSNLDRLNIILEQLGNGQDMPAWGSPKACAHCKMTGICRKQVVGESQENEA</sequence>
<accession>A0A3B0YKQ5</accession>